<keyword evidence="2" id="KW-0328">Glycosyltransferase</keyword>
<dbReference type="GO" id="GO:0016757">
    <property type="term" value="F:glycosyltransferase activity"/>
    <property type="evidence" value="ECO:0007669"/>
    <property type="project" value="UniProtKB-KW"/>
</dbReference>
<dbReference type="Gene3D" id="3.40.50.2000">
    <property type="entry name" value="Glycogen Phosphorylase B"/>
    <property type="match status" value="1"/>
</dbReference>
<proteinExistence type="predicted"/>
<accession>A0AAU7XA57</accession>
<dbReference type="AlphaFoldDB" id="A0AAU7XA57"/>
<organism evidence="2">
    <name type="scientific">Methyloraptor flagellatus</name>
    <dbReference type="NCBI Taxonomy" id="3162530"/>
    <lineage>
        <taxon>Bacteria</taxon>
        <taxon>Pseudomonadati</taxon>
        <taxon>Pseudomonadota</taxon>
        <taxon>Alphaproteobacteria</taxon>
        <taxon>Hyphomicrobiales</taxon>
        <taxon>Ancalomicrobiaceae</taxon>
        <taxon>Methyloraptor</taxon>
    </lineage>
</organism>
<name>A0AAU7XA57_9HYPH</name>
<dbReference type="EC" id="2.4.-.-" evidence="2"/>
<protein>
    <submittedName>
        <fullName evidence="2">Glycosyltransferase</fullName>
        <ecNumber evidence="2">2.4.-.-</ecNumber>
    </submittedName>
</protein>
<dbReference type="PANTHER" id="PTHR46401">
    <property type="entry name" value="GLYCOSYLTRANSFERASE WBBK-RELATED"/>
    <property type="match status" value="1"/>
</dbReference>
<keyword evidence="1 2" id="KW-0808">Transferase</keyword>
<evidence type="ECO:0000256" key="1">
    <source>
        <dbReference type="ARBA" id="ARBA00022679"/>
    </source>
</evidence>
<dbReference type="PANTHER" id="PTHR46401:SF2">
    <property type="entry name" value="GLYCOSYLTRANSFERASE WBBK-RELATED"/>
    <property type="match status" value="1"/>
</dbReference>
<dbReference type="RefSeq" id="WP_407049817.1">
    <property type="nucleotide sequence ID" value="NZ_CP158568.1"/>
</dbReference>
<dbReference type="SUPFAM" id="SSF53756">
    <property type="entry name" value="UDP-Glycosyltransferase/glycogen phosphorylase"/>
    <property type="match status" value="1"/>
</dbReference>
<reference evidence="2" key="1">
    <citation type="submission" date="2024-06" db="EMBL/GenBank/DDBJ databases">
        <title>Methylostella associata gen. nov., sp. nov., a novel Ancalomicrobiaceae-affiliated facultatively methylotrophic bacteria that feed on methanotrophs of the genus Methylococcus.</title>
        <authorList>
            <person name="Saltykova V."/>
            <person name="Danilova O.V."/>
            <person name="Oshkin I.Y."/>
            <person name="Belova S.E."/>
            <person name="Pimenov N.V."/>
            <person name="Dedysh S.N."/>
        </authorList>
    </citation>
    <scope>NUCLEOTIDE SEQUENCE</scope>
    <source>
        <strain evidence="2">S20</strain>
    </source>
</reference>
<dbReference type="EMBL" id="CP158568">
    <property type="protein sequence ID" value="XBY44726.1"/>
    <property type="molecule type" value="Genomic_DNA"/>
</dbReference>
<evidence type="ECO:0000313" key="2">
    <source>
        <dbReference type="EMBL" id="XBY44726.1"/>
    </source>
</evidence>
<dbReference type="Pfam" id="PF13692">
    <property type="entry name" value="Glyco_trans_1_4"/>
    <property type="match status" value="1"/>
</dbReference>
<sequence length="429" mass="47068">MFWGPFSRSPRGIDKVDLGFHRGLVRRWPGPIWSLSSTPWGLRLFTREETARHLDVLDTVWRETAEIAEDPVFWACQDWLVDRRPRPGLIRRGRDLGMIGRLAMVLKREPFQYGRPAGEIAGKALYLNVGQSTLARPDLAAWLDRQPDMRVVALIHDVIPLDNPELVPPQNVAPFWNILHMLVRYADLVLTPSETAATSVRSRLAGIGGEQIPVFSEHLPMDDTFLSAVPVPKSRFDGPFFVCCGTVEPRKNQLFLLDVWRSLVPRLGGTTPPLVLAGHCGAGGEPVVAEIVADHELRPVVLPAEGLSSTGMRGLVQQATALLMPSLAEGFGLPPVEALSVGTVPVCSDIPVLRETSQGLGIYLPAGDVVAWREAVIELTNKSAKSSVSGFVPSAWPDYVDRVVHRLMNVLASPVYRGASSNSDRLPMS</sequence>
<dbReference type="KEGG" id="mflg:ABS361_22490"/>
<gene>
    <name evidence="2" type="ORF">ABS361_22490</name>
</gene>